<evidence type="ECO:0000256" key="1">
    <source>
        <dbReference type="ARBA" id="ARBA00004613"/>
    </source>
</evidence>
<dbReference type="CTD" id="79006"/>
<comment type="subcellular location">
    <subcellularLocation>
        <location evidence="1">Secreted</location>
    </subcellularLocation>
</comment>
<dbReference type="InterPro" id="IPR051998">
    <property type="entry name" value="Meteorin-like"/>
</dbReference>
<proteinExistence type="inferred from homology"/>
<dbReference type="GO" id="GO:0005179">
    <property type="term" value="F:hormone activity"/>
    <property type="evidence" value="ECO:0007669"/>
    <property type="project" value="TreeGrafter"/>
</dbReference>
<keyword evidence="4 6" id="KW-0732">Signal</keyword>
<dbReference type="RefSeq" id="XP_011496766.1">
    <property type="nucleotide sequence ID" value="XM_011498464.1"/>
</dbReference>
<feature type="chain" id="PRO_5042606432" evidence="6">
    <location>
        <begin position="21"/>
        <end position="291"/>
    </location>
</feature>
<dbReference type="AlphaFoldDB" id="A0AAJ6YEU8"/>
<evidence type="ECO:0000256" key="6">
    <source>
        <dbReference type="SAM" id="SignalP"/>
    </source>
</evidence>
<keyword evidence="7" id="KW-1185">Reference proteome</keyword>
<dbReference type="PROSITE" id="PS51257">
    <property type="entry name" value="PROKAR_LIPOPROTEIN"/>
    <property type="match status" value="1"/>
</dbReference>
<reference evidence="8" key="1">
    <citation type="submission" date="2025-08" db="UniProtKB">
        <authorList>
            <consortium name="RefSeq"/>
        </authorList>
    </citation>
    <scope>IDENTIFICATION</scope>
</reference>
<dbReference type="PANTHER" id="PTHR28593:SF3">
    <property type="entry name" value="METEORIN-LIKE PROTEIN"/>
    <property type="match status" value="1"/>
</dbReference>
<dbReference type="PANTHER" id="PTHR28593">
    <property type="entry name" value="METEORIN-LIKE PROTEIN"/>
    <property type="match status" value="1"/>
</dbReference>
<dbReference type="GeneID" id="105361332"/>
<name>A0AAJ6YEU8_9HYME</name>
<evidence type="ECO:0000313" key="7">
    <source>
        <dbReference type="Proteomes" id="UP000695007"/>
    </source>
</evidence>
<accession>A0AAJ6YEU8</accession>
<dbReference type="InterPro" id="IPR008993">
    <property type="entry name" value="TIMP-like_OB-fold"/>
</dbReference>
<dbReference type="GO" id="GO:0005615">
    <property type="term" value="C:extracellular space"/>
    <property type="evidence" value="ECO:0007669"/>
    <property type="project" value="TreeGrafter"/>
</dbReference>
<dbReference type="Proteomes" id="UP000695007">
    <property type="component" value="Unplaced"/>
</dbReference>
<comment type="similarity">
    <text evidence="2">Belongs to the meteorin family.</text>
</comment>
<evidence type="ECO:0000313" key="8">
    <source>
        <dbReference type="RefSeq" id="XP_011496766.1"/>
    </source>
</evidence>
<evidence type="ECO:0000256" key="4">
    <source>
        <dbReference type="ARBA" id="ARBA00022729"/>
    </source>
</evidence>
<feature type="signal peptide" evidence="6">
    <location>
        <begin position="1"/>
        <end position="20"/>
    </location>
</feature>
<evidence type="ECO:0000256" key="5">
    <source>
        <dbReference type="ARBA" id="ARBA00023157"/>
    </source>
</evidence>
<protein>
    <submittedName>
        <fullName evidence="8">Meteorin-like protein</fullName>
    </submittedName>
</protein>
<evidence type="ECO:0000256" key="3">
    <source>
        <dbReference type="ARBA" id="ARBA00022525"/>
    </source>
</evidence>
<keyword evidence="5" id="KW-1015">Disulfide bond</keyword>
<keyword evidence="3" id="KW-0964">Secreted</keyword>
<dbReference type="KEGG" id="csol:105361332"/>
<sequence>MRWCTLLFSLGALALAGCSAAPTASSRSSVPPADQCDWTGSGGGGKGVRPVYLRCSRGTVSWRYPRGALRVVLSGGESSRGFRGCVKATGPARVYLEGKGSLRLMYAPGDGKHEALHRCFRSRGQIAALYVEADELAPAAGRVKVKLHYDLELQQPEEEDENEEGGAECRPCSREELAKAYCQSDLVARGTVSAVERRPELESAELLLRVTKTLRRIDENEDNEIDSVDPRLTKEVRIRVPTVCDARHGQGEFVIMAKKRLGDLALSCAPRLEEWAEAVREMESAPCVLRS</sequence>
<gene>
    <name evidence="8" type="primary">LOC105361332</name>
</gene>
<organism evidence="7 8">
    <name type="scientific">Ceratosolen solmsi marchali</name>
    <dbReference type="NCBI Taxonomy" id="326594"/>
    <lineage>
        <taxon>Eukaryota</taxon>
        <taxon>Metazoa</taxon>
        <taxon>Ecdysozoa</taxon>
        <taxon>Arthropoda</taxon>
        <taxon>Hexapoda</taxon>
        <taxon>Insecta</taxon>
        <taxon>Pterygota</taxon>
        <taxon>Neoptera</taxon>
        <taxon>Endopterygota</taxon>
        <taxon>Hymenoptera</taxon>
        <taxon>Apocrita</taxon>
        <taxon>Proctotrupomorpha</taxon>
        <taxon>Chalcidoidea</taxon>
        <taxon>Agaonidae</taxon>
        <taxon>Agaoninae</taxon>
        <taxon>Ceratosolen</taxon>
    </lineage>
</organism>
<dbReference type="Gene3D" id="2.40.50.120">
    <property type="match status" value="1"/>
</dbReference>
<evidence type="ECO:0000256" key="2">
    <source>
        <dbReference type="ARBA" id="ARBA00005669"/>
    </source>
</evidence>